<evidence type="ECO:0000313" key="3">
    <source>
        <dbReference type="Proteomes" id="UP001501302"/>
    </source>
</evidence>
<protein>
    <recommendedName>
        <fullName evidence="4">SGNH/GDSL hydrolase family protein</fullName>
    </recommendedName>
</protein>
<keyword evidence="1" id="KW-0812">Transmembrane</keyword>
<feature type="transmembrane region" description="Helical" evidence="1">
    <location>
        <begin position="17"/>
        <end position="37"/>
    </location>
</feature>
<organism evidence="2 3">
    <name type="scientific">Algibacter agarivorans</name>
    <dbReference type="NCBI Taxonomy" id="1109741"/>
    <lineage>
        <taxon>Bacteria</taxon>
        <taxon>Pseudomonadati</taxon>
        <taxon>Bacteroidota</taxon>
        <taxon>Flavobacteriia</taxon>
        <taxon>Flavobacteriales</taxon>
        <taxon>Flavobacteriaceae</taxon>
        <taxon>Algibacter</taxon>
    </lineage>
</organism>
<keyword evidence="1" id="KW-1133">Transmembrane helix</keyword>
<evidence type="ECO:0008006" key="4">
    <source>
        <dbReference type="Google" id="ProtNLM"/>
    </source>
</evidence>
<reference evidence="3" key="1">
    <citation type="journal article" date="2019" name="Int. J. Syst. Evol. Microbiol.">
        <title>The Global Catalogue of Microorganisms (GCM) 10K type strain sequencing project: providing services to taxonomists for standard genome sequencing and annotation.</title>
        <authorList>
            <consortium name="The Broad Institute Genomics Platform"/>
            <consortium name="The Broad Institute Genome Sequencing Center for Infectious Disease"/>
            <person name="Wu L."/>
            <person name="Ma J."/>
        </authorList>
    </citation>
    <scope>NUCLEOTIDE SEQUENCE [LARGE SCALE GENOMIC DNA]</scope>
    <source>
        <strain evidence="3">JCM 18285</strain>
    </source>
</reference>
<accession>A0ABP9GWV6</accession>
<dbReference type="Proteomes" id="UP001501302">
    <property type="component" value="Unassembled WGS sequence"/>
</dbReference>
<proteinExistence type="predicted"/>
<comment type="caution">
    <text evidence="2">The sequence shown here is derived from an EMBL/GenBank/DDBJ whole genome shotgun (WGS) entry which is preliminary data.</text>
</comment>
<sequence length="352" mass="40481">MAHCPTKKKQYMNLKKSLIIGILLSLIGLVLWESFWLQQGKYADFDRNKALWAVQRAKVENANPNDVVLIGSSRVLFDIQLNEWEKETGIRPIQLAIPGSTPLPVFHDLVNNSDFKGTILVGVTPSLFFSTVSDKKGSWKSSQSKVDYYYEQTYAQRINHQLSIPLQKNLAFISEKKGIDGINLKALLNHIKIGKRVKNDKPSFPSFSDIDIDRNVKMTIKTSQDTAFANIIKRKWSYKSTDTTPPKNIDKKGVLEFFRKDAKKFKKKGGNLILLRSPSTGYYRNKENNFYSRPEFWDILLKKNDAKGYHFEDYKAFKYLDCPEWSHLSAKDAQFFTTELVKIMKADGELSN</sequence>
<dbReference type="EMBL" id="BAABJJ010000044">
    <property type="protein sequence ID" value="GAA4955156.1"/>
    <property type="molecule type" value="Genomic_DNA"/>
</dbReference>
<gene>
    <name evidence="2" type="ORF">GCM10023314_31090</name>
</gene>
<evidence type="ECO:0000256" key="1">
    <source>
        <dbReference type="SAM" id="Phobius"/>
    </source>
</evidence>
<keyword evidence="1" id="KW-0472">Membrane</keyword>
<name>A0ABP9GWV6_9FLAO</name>
<keyword evidence="3" id="KW-1185">Reference proteome</keyword>
<evidence type="ECO:0000313" key="2">
    <source>
        <dbReference type="EMBL" id="GAA4955156.1"/>
    </source>
</evidence>